<proteinExistence type="inferred from homology"/>
<dbReference type="InterPro" id="IPR006015">
    <property type="entry name" value="Universal_stress_UspA"/>
</dbReference>
<reference evidence="3 4" key="1">
    <citation type="submission" date="2018-03" db="EMBL/GenBank/DDBJ databases">
        <title>Genomic Encyclopedia of Type Strains, Phase III (KMG-III): the genomes of soil and plant-associated and newly described type strains.</title>
        <authorList>
            <person name="Whitman W."/>
        </authorList>
    </citation>
    <scope>NUCLEOTIDE SEQUENCE [LARGE SCALE GENOMIC DNA]</scope>
    <source>
        <strain evidence="3 4">CGMCC 4.7104</strain>
    </source>
</reference>
<comment type="similarity">
    <text evidence="1">Belongs to the universal stress protein A family.</text>
</comment>
<dbReference type="InterPro" id="IPR014729">
    <property type="entry name" value="Rossmann-like_a/b/a_fold"/>
</dbReference>
<evidence type="ECO:0000313" key="4">
    <source>
        <dbReference type="Proteomes" id="UP000238312"/>
    </source>
</evidence>
<protein>
    <submittedName>
        <fullName evidence="3">Nucleotide-binding universal stress UspA family protein</fullName>
    </submittedName>
</protein>
<evidence type="ECO:0000256" key="1">
    <source>
        <dbReference type="ARBA" id="ARBA00008791"/>
    </source>
</evidence>
<comment type="caution">
    <text evidence="3">The sequence shown here is derived from an EMBL/GenBank/DDBJ whole genome shotgun (WGS) entry which is preliminary data.</text>
</comment>
<gene>
    <name evidence="3" type="ORF">B0I32_117212</name>
</gene>
<evidence type="ECO:0000313" key="3">
    <source>
        <dbReference type="EMBL" id="PRX60445.1"/>
    </source>
</evidence>
<dbReference type="Proteomes" id="UP000238312">
    <property type="component" value="Unassembled WGS sequence"/>
</dbReference>
<accession>A0A2T0MQP9</accession>
<organism evidence="3 4">
    <name type="scientific">Nonomuraea fuscirosea</name>
    <dbReference type="NCBI Taxonomy" id="1291556"/>
    <lineage>
        <taxon>Bacteria</taxon>
        <taxon>Bacillati</taxon>
        <taxon>Actinomycetota</taxon>
        <taxon>Actinomycetes</taxon>
        <taxon>Streptosporangiales</taxon>
        <taxon>Streptosporangiaceae</taxon>
        <taxon>Nonomuraea</taxon>
    </lineage>
</organism>
<dbReference type="Pfam" id="PF00582">
    <property type="entry name" value="Usp"/>
    <property type="match status" value="2"/>
</dbReference>
<dbReference type="Gene3D" id="3.40.50.620">
    <property type="entry name" value="HUPs"/>
    <property type="match status" value="2"/>
</dbReference>
<dbReference type="PANTHER" id="PTHR46268:SF6">
    <property type="entry name" value="UNIVERSAL STRESS PROTEIN UP12"/>
    <property type="match status" value="1"/>
</dbReference>
<evidence type="ECO:0000259" key="2">
    <source>
        <dbReference type="Pfam" id="PF00582"/>
    </source>
</evidence>
<dbReference type="OrthoDB" id="9816117at2"/>
<dbReference type="AlphaFoldDB" id="A0A2T0MQP9"/>
<dbReference type="PANTHER" id="PTHR46268">
    <property type="entry name" value="STRESS RESPONSE PROTEIN NHAX"/>
    <property type="match status" value="1"/>
</dbReference>
<feature type="domain" description="UspA" evidence="2">
    <location>
        <begin position="3"/>
        <end position="139"/>
    </location>
</feature>
<dbReference type="RefSeq" id="WP_106247187.1">
    <property type="nucleotide sequence ID" value="NZ_PVNG01000017.1"/>
</dbReference>
<dbReference type="SUPFAM" id="SSF52402">
    <property type="entry name" value="Adenine nucleotide alpha hydrolases-like"/>
    <property type="match status" value="2"/>
</dbReference>
<dbReference type="PRINTS" id="PR01438">
    <property type="entry name" value="UNVRSLSTRESS"/>
</dbReference>
<dbReference type="InterPro" id="IPR006016">
    <property type="entry name" value="UspA"/>
</dbReference>
<sequence length="285" mass="29687">MTDLVIAGVDGSAPATAAVEQAADDAARTGAVLRILHALDRHPYNIAGVAVPGTGDVLARAAVRVLEAAEAVARSRQPAIRVDAQVVEGIPAIVLLEQAQQADELVIGDRGLGGFTRALLGSVTMKVAGHAPCPVVVVRAGPRERAGEIAVGIDDSDSCEPAIGYAFEQAGLRGATLRLVHAWQVPVHAFAPEIFFDADEIHASRHDLVRGRIAPWEARYPEVTLVEDIQNAHPVDALTGTTYDLVVVGSHGRGGLGSLLLGSVSRGVLHHARCPVAVVSGAARR</sequence>
<feature type="domain" description="UspA" evidence="2">
    <location>
        <begin position="149"/>
        <end position="279"/>
    </location>
</feature>
<name>A0A2T0MQP9_9ACTN</name>
<keyword evidence="4" id="KW-1185">Reference proteome</keyword>
<dbReference type="EMBL" id="PVNG01000017">
    <property type="protein sequence ID" value="PRX60445.1"/>
    <property type="molecule type" value="Genomic_DNA"/>
</dbReference>
<dbReference type="CDD" id="cd00293">
    <property type="entry name" value="USP-like"/>
    <property type="match status" value="1"/>
</dbReference>